<dbReference type="Proteomes" id="UP000280834">
    <property type="component" value="Unassembled WGS sequence"/>
</dbReference>
<sequence>MIHDIIKPGLNSISVFKNEQSMNLHHSQCFSISSLFVQYIPVNINILEMINSKICYTSLYIRSKKNKHFIYTLKQEYICQKQCIENT</sequence>
<dbReference type="WBParaSite" id="BTMF_0000613701-mRNA-1">
    <property type="protein sequence ID" value="BTMF_0000613701-mRNA-1"/>
    <property type="gene ID" value="BTMF_0000613701"/>
</dbReference>
<keyword evidence="2" id="KW-1185">Reference proteome</keyword>
<name>A0A0R3QIA8_9BILA</name>
<proteinExistence type="predicted"/>
<evidence type="ECO:0000313" key="3">
    <source>
        <dbReference type="WBParaSite" id="BTMF_0000613701-mRNA-1"/>
    </source>
</evidence>
<gene>
    <name evidence="1" type="ORF">BTMF_LOCUS5391</name>
</gene>
<evidence type="ECO:0000313" key="1">
    <source>
        <dbReference type="EMBL" id="VDO18035.1"/>
    </source>
</evidence>
<protein>
    <submittedName>
        <fullName evidence="3">Ovule protein</fullName>
    </submittedName>
</protein>
<reference evidence="1 2" key="2">
    <citation type="submission" date="2018-11" db="EMBL/GenBank/DDBJ databases">
        <authorList>
            <consortium name="Pathogen Informatics"/>
        </authorList>
    </citation>
    <scope>NUCLEOTIDE SEQUENCE [LARGE SCALE GENOMIC DNA]</scope>
</reference>
<accession>A0A0R3QIA8</accession>
<dbReference type="AlphaFoldDB" id="A0A0R3QIA8"/>
<reference evidence="3" key="1">
    <citation type="submission" date="2017-02" db="UniProtKB">
        <authorList>
            <consortium name="WormBaseParasite"/>
        </authorList>
    </citation>
    <scope>IDENTIFICATION</scope>
</reference>
<organism evidence="3">
    <name type="scientific">Brugia timori</name>
    <dbReference type="NCBI Taxonomy" id="42155"/>
    <lineage>
        <taxon>Eukaryota</taxon>
        <taxon>Metazoa</taxon>
        <taxon>Ecdysozoa</taxon>
        <taxon>Nematoda</taxon>
        <taxon>Chromadorea</taxon>
        <taxon>Rhabditida</taxon>
        <taxon>Spirurina</taxon>
        <taxon>Spiruromorpha</taxon>
        <taxon>Filarioidea</taxon>
        <taxon>Onchocercidae</taxon>
        <taxon>Brugia</taxon>
    </lineage>
</organism>
<dbReference type="EMBL" id="UZAG01005767">
    <property type="protein sequence ID" value="VDO18035.1"/>
    <property type="molecule type" value="Genomic_DNA"/>
</dbReference>
<evidence type="ECO:0000313" key="2">
    <source>
        <dbReference type="Proteomes" id="UP000280834"/>
    </source>
</evidence>